<organism evidence="2 3">
    <name type="scientific">Taxus chinensis</name>
    <name type="common">Chinese yew</name>
    <name type="synonym">Taxus wallichiana var. chinensis</name>
    <dbReference type="NCBI Taxonomy" id="29808"/>
    <lineage>
        <taxon>Eukaryota</taxon>
        <taxon>Viridiplantae</taxon>
        <taxon>Streptophyta</taxon>
        <taxon>Embryophyta</taxon>
        <taxon>Tracheophyta</taxon>
        <taxon>Spermatophyta</taxon>
        <taxon>Pinopsida</taxon>
        <taxon>Pinidae</taxon>
        <taxon>Conifers II</taxon>
        <taxon>Cupressales</taxon>
        <taxon>Taxaceae</taxon>
        <taxon>Taxus</taxon>
    </lineage>
</organism>
<proteinExistence type="predicted"/>
<name>A0AA38C139_TAXCH</name>
<feature type="non-terminal residue" evidence="2">
    <location>
        <position position="185"/>
    </location>
</feature>
<dbReference type="AlphaFoldDB" id="A0AA38C139"/>
<keyword evidence="3" id="KW-1185">Reference proteome</keyword>
<feature type="non-terminal residue" evidence="2">
    <location>
        <position position="1"/>
    </location>
</feature>
<evidence type="ECO:0000256" key="1">
    <source>
        <dbReference type="SAM" id="MobiDB-lite"/>
    </source>
</evidence>
<dbReference type="EMBL" id="JAHRHJ020002852">
    <property type="protein sequence ID" value="KAH9292581.1"/>
    <property type="molecule type" value="Genomic_DNA"/>
</dbReference>
<feature type="compositionally biased region" description="Basic and acidic residues" evidence="1">
    <location>
        <begin position="84"/>
        <end position="97"/>
    </location>
</feature>
<evidence type="ECO:0000313" key="3">
    <source>
        <dbReference type="Proteomes" id="UP000824469"/>
    </source>
</evidence>
<dbReference type="Proteomes" id="UP000824469">
    <property type="component" value="Unassembled WGS sequence"/>
</dbReference>
<gene>
    <name evidence="2" type="ORF">KI387_042233</name>
</gene>
<sequence>RMADKTNLNGVDSQNDMDYNKLERKNQQLGREVNYLFEQLETLKIQFAEAMIDKADKSSKSDKSTKSEKKCNKSEKKLRKRKHSSSDDDFVHDKLNESSDSSSSSDSSDSNQTSSSKNSKDIQNFAKKIKFPEYVEEVGTGEQVKTWLSSLERYFELQKTNKLSITQIASYQLKNVALNWWEDTL</sequence>
<feature type="compositionally biased region" description="Low complexity" evidence="1">
    <location>
        <begin position="98"/>
        <end position="117"/>
    </location>
</feature>
<reference evidence="2 3" key="1">
    <citation type="journal article" date="2021" name="Nat. Plants">
        <title>The Taxus genome provides insights into paclitaxel biosynthesis.</title>
        <authorList>
            <person name="Xiong X."/>
            <person name="Gou J."/>
            <person name="Liao Q."/>
            <person name="Li Y."/>
            <person name="Zhou Q."/>
            <person name="Bi G."/>
            <person name="Li C."/>
            <person name="Du R."/>
            <person name="Wang X."/>
            <person name="Sun T."/>
            <person name="Guo L."/>
            <person name="Liang H."/>
            <person name="Lu P."/>
            <person name="Wu Y."/>
            <person name="Zhang Z."/>
            <person name="Ro D.K."/>
            <person name="Shang Y."/>
            <person name="Huang S."/>
            <person name="Yan J."/>
        </authorList>
    </citation>
    <scope>NUCLEOTIDE SEQUENCE [LARGE SCALE GENOMIC DNA]</scope>
    <source>
        <strain evidence="2">Ta-2019</strain>
    </source>
</reference>
<comment type="caution">
    <text evidence="2">The sequence shown here is derived from an EMBL/GenBank/DDBJ whole genome shotgun (WGS) entry which is preliminary data.</text>
</comment>
<feature type="compositionally biased region" description="Polar residues" evidence="1">
    <location>
        <begin position="1"/>
        <end position="17"/>
    </location>
</feature>
<feature type="region of interest" description="Disordered" evidence="1">
    <location>
        <begin position="1"/>
        <end position="30"/>
    </location>
</feature>
<feature type="region of interest" description="Disordered" evidence="1">
    <location>
        <begin position="54"/>
        <end position="121"/>
    </location>
</feature>
<feature type="compositionally biased region" description="Basic and acidic residues" evidence="1">
    <location>
        <begin position="54"/>
        <end position="75"/>
    </location>
</feature>
<evidence type="ECO:0000313" key="2">
    <source>
        <dbReference type="EMBL" id="KAH9292581.1"/>
    </source>
</evidence>
<accession>A0AA38C139</accession>
<protein>
    <submittedName>
        <fullName evidence="2">Uncharacterized protein</fullName>
    </submittedName>
</protein>